<feature type="transmembrane region" description="Helical" evidence="1">
    <location>
        <begin position="296"/>
        <end position="313"/>
    </location>
</feature>
<reference evidence="5 6" key="2">
    <citation type="submission" date="2024-05" db="EMBL/GenBank/DDBJ databases">
        <authorList>
            <person name="Chen Y."/>
            <person name="Shah S."/>
            <person name="Dougan E. K."/>
            <person name="Thang M."/>
            <person name="Chan C."/>
        </authorList>
    </citation>
    <scope>NUCLEOTIDE SEQUENCE [LARGE SCALE GENOMIC DNA]</scope>
</reference>
<evidence type="ECO:0000259" key="3">
    <source>
        <dbReference type="Pfam" id="PF10192"/>
    </source>
</evidence>
<accession>A0A9P1G6L6</accession>
<feature type="chain" id="PRO_5043272719" evidence="2">
    <location>
        <begin position="18"/>
        <end position="463"/>
    </location>
</feature>
<keyword evidence="1" id="KW-0472">Membrane</keyword>
<feature type="transmembrane region" description="Helical" evidence="1">
    <location>
        <begin position="222"/>
        <end position="240"/>
    </location>
</feature>
<dbReference type="PANTHER" id="PTHR23252:SF24">
    <property type="entry name" value="TRANSMEMBRANE PROTEIN 145"/>
    <property type="match status" value="1"/>
</dbReference>
<keyword evidence="1 5" id="KW-0812">Transmembrane</keyword>
<evidence type="ECO:0000256" key="2">
    <source>
        <dbReference type="SAM" id="SignalP"/>
    </source>
</evidence>
<dbReference type="GO" id="GO:0007186">
    <property type="term" value="P:G protein-coupled receptor signaling pathway"/>
    <property type="evidence" value="ECO:0007669"/>
    <property type="project" value="InterPro"/>
</dbReference>
<dbReference type="GO" id="GO:0019236">
    <property type="term" value="P:response to pheromone"/>
    <property type="evidence" value="ECO:0007669"/>
    <property type="project" value="InterPro"/>
</dbReference>
<name>A0A9P1G6L6_9DINO</name>
<keyword evidence="6" id="KW-1185">Reference proteome</keyword>
<feature type="transmembrane region" description="Helical" evidence="1">
    <location>
        <begin position="368"/>
        <end position="389"/>
    </location>
</feature>
<feature type="transmembrane region" description="Helical" evidence="1">
    <location>
        <begin position="395"/>
        <end position="417"/>
    </location>
</feature>
<dbReference type="EMBL" id="CAMXCT030003024">
    <property type="protein sequence ID" value="CAL4789330.1"/>
    <property type="molecule type" value="Genomic_DNA"/>
</dbReference>
<feature type="transmembrane region" description="Helical" evidence="1">
    <location>
        <begin position="182"/>
        <end position="201"/>
    </location>
</feature>
<proteinExistence type="predicted"/>
<dbReference type="Pfam" id="PF10192">
    <property type="entry name" value="GPR180-TMEM145_TM"/>
    <property type="match status" value="1"/>
</dbReference>
<dbReference type="AlphaFoldDB" id="A0A9P1G6L6"/>
<dbReference type="InterPro" id="IPR019336">
    <property type="entry name" value="GPR180/TMEM145_TM"/>
</dbReference>
<dbReference type="PANTHER" id="PTHR23252">
    <property type="entry name" value="INTIMAL THICKNESS RECEPTOR-RELATED"/>
    <property type="match status" value="1"/>
</dbReference>
<reference evidence="4" key="1">
    <citation type="submission" date="2022-10" db="EMBL/GenBank/DDBJ databases">
        <authorList>
            <person name="Chen Y."/>
            <person name="Dougan E. K."/>
            <person name="Chan C."/>
            <person name="Rhodes N."/>
            <person name="Thang M."/>
        </authorList>
    </citation>
    <scope>NUCLEOTIDE SEQUENCE</scope>
</reference>
<evidence type="ECO:0000313" key="4">
    <source>
        <dbReference type="EMBL" id="CAI4002018.1"/>
    </source>
</evidence>
<evidence type="ECO:0000313" key="6">
    <source>
        <dbReference type="Proteomes" id="UP001152797"/>
    </source>
</evidence>
<feature type="transmembrane region" description="Helical" evidence="1">
    <location>
        <begin position="252"/>
        <end position="276"/>
    </location>
</feature>
<comment type="caution">
    <text evidence="4">The sequence shown here is derived from an EMBL/GenBank/DDBJ whole genome shotgun (WGS) entry which is preliminary data.</text>
</comment>
<dbReference type="EMBL" id="CAMXCT020003024">
    <property type="protein sequence ID" value="CAL1155393.1"/>
    <property type="molecule type" value="Genomic_DNA"/>
</dbReference>
<protein>
    <submittedName>
        <fullName evidence="5">Transmembrane protein 145</fullName>
    </submittedName>
</protein>
<evidence type="ECO:0000313" key="5">
    <source>
        <dbReference type="EMBL" id="CAL4789330.1"/>
    </source>
</evidence>
<sequence>MLALLAVGILALDLVLGRKLQGDVILGSGQATVISKFCFDFNPQCVDHHACVNPPGSIDLKVRSAHLSQTSSMRVAEVREPKVMVALLDDEYFSFPEVSQVWGEANCTDVAKAAKRAFALEWRTISSREGQHFYSIVVEKVRPRWWYIALASCSDHALAMSYELLVQNPMQGINLQLSMDEIGIVLVCFMTFLGFAGVSLVHLKSFHRWSLRRGDAPRGTTLLSASLLFATLGHLLWLSYFRSYRDTGEPSLLISSLARSSVVAARTSLQILLMFLARGDVVCRCGLAWGRQKEMLLGMIIFGLLGLALEFWGDREAAGSPIEYMYDTRPGVALIAIEVLWFYAFVSRSYETWSNETRLRPRLFYRRFALALSLWFLTLPAVAALASLLAPWVRFRIVFAVNGLTHILSSMVMVYIYHIDVAPDLLEMNAKHREVGQDDEMQGFLEEDVKRSFGACGQDGFTL</sequence>
<dbReference type="InterPro" id="IPR047831">
    <property type="entry name" value="GPR180/TMEM145"/>
</dbReference>
<evidence type="ECO:0000256" key="1">
    <source>
        <dbReference type="SAM" id="Phobius"/>
    </source>
</evidence>
<feature type="signal peptide" evidence="2">
    <location>
        <begin position="1"/>
        <end position="17"/>
    </location>
</feature>
<gene>
    <name evidence="4" type="ORF">C1SCF055_LOCUS28005</name>
</gene>
<dbReference type="Proteomes" id="UP001152797">
    <property type="component" value="Unassembled WGS sequence"/>
</dbReference>
<dbReference type="OrthoDB" id="444587at2759"/>
<keyword evidence="2" id="KW-0732">Signal</keyword>
<feature type="domain" description="GPR180/TMEM145 transmembrane" evidence="3">
    <location>
        <begin position="220"/>
        <end position="413"/>
    </location>
</feature>
<keyword evidence="1" id="KW-1133">Transmembrane helix</keyword>
<organism evidence="4">
    <name type="scientific">Cladocopium goreaui</name>
    <dbReference type="NCBI Taxonomy" id="2562237"/>
    <lineage>
        <taxon>Eukaryota</taxon>
        <taxon>Sar</taxon>
        <taxon>Alveolata</taxon>
        <taxon>Dinophyceae</taxon>
        <taxon>Suessiales</taxon>
        <taxon>Symbiodiniaceae</taxon>
        <taxon>Cladocopium</taxon>
    </lineage>
</organism>
<feature type="transmembrane region" description="Helical" evidence="1">
    <location>
        <begin position="328"/>
        <end position="347"/>
    </location>
</feature>
<dbReference type="EMBL" id="CAMXCT010003024">
    <property type="protein sequence ID" value="CAI4002018.1"/>
    <property type="molecule type" value="Genomic_DNA"/>
</dbReference>